<keyword evidence="2" id="KW-1185">Reference proteome</keyword>
<dbReference type="EMBL" id="JAWDJW010000008">
    <property type="protein sequence ID" value="KAK3082118.1"/>
    <property type="molecule type" value="Genomic_DNA"/>
</dbReference>
<evidence type="ECO:0000313" key="1">
    <source>
        <dbReference type="EMBL" id="KAK3082118.1"/>
    </source>
</evidence>
<reference evidence="1" key="1">
    <citation type="submission" date="2024-09" db="EMBL/GenBank/DDBJ databases">
        <title>Black Yeasts Isolated from many extreme environments.</title>
        <authorList>
            <person name="Coleine C."/>
            <person name="Stajich J.E."/>
            <person name="Selbmann L."/>
        </authorList>
    </citation>
    <scope>NUCLEOTIDE SEQUENCE</scope>
    <source>
        <strain evidence="1">CCFEE 5737</strain>
    </source>
</reference>
<name>A0ACC3DZG1_9PEZI</name>
<sequence length="178" mass="19585">MACPYAVSSPQSHNGSKSPTASQQRIRNSPIILVWAQHWTKERRNTQRKRRAVRRSSQELAVTESTRGVTDATICDDRDGLGSGAGASKTKASSRWCGLAFYRPACANLYRQELSIVKKAVDIVTEQGTGGYDKDVVQAKLLVHTIAARRTARRAGFEGEGDLEVSMESRCLSLQPTF</sequence>
<comment type="caution">
    <text evidence="1">The sequence shown here is derived from an EMBL/GenBank/DDBJ whole genome shotgun (WGS) entry which is preliminary data.</text>
</comment>
<protein>
    <submittedName>
        <fullName evidence="1">Uncharacterized protein</fullName>
    </submittedName>
</protein>
<accession>A0ACC3DZG1</accession>
<proteinExistence type="predicted"/>
<dbReference type="Proteomes" id="UP001186974">
    <property type="component" value="Unassembled WGS sequence"/>
</dbReference>
<gene>
    <name evidence="1" type="ORF">LTS18_003378</name>
</gene>
<evidence type="ECO:0000313" key="2">
    <source>
        <dbReference type="Proteomes" id="UP001186974"/>
    </source>
</evidence>
<organism evidence="1 2">
    <name type="scientific">Coniosporium uncinatum</name>
    <dbReference type="NCBI Taxonomy" id="93489"/>
    <lineage>
        <taxon>Eukaryota</taxon>
        <taxon>Fungi</taxon>
        <taxon>Dikarya</taxon>
        <taxon>Ascomycota</taxon>
        <taxon>Pezizomycotina</taxon>
        <taxon>Dothideomycetes</taxon>
        <taxon>Dothideomycetes incertae sedis</taxon>
        <taxon>Coniosporium</taxon>
    </lineage>
</organism>